<proteinExistence type="predicted"/>
<organism evidence="2 3">
    <name type="scientific">Parachlamydia acanthamoebae (strain UV7)</name>
    <dbReference type="NCBI Taxonomy" id="765952"/>
    <lineage>
        <taxon>Bacteria</taxon>
        <taxon>Pseudomonadati</taxon>
        <taxon>Chlamydiota</taxon>
        <taxon>Chlamydiia</taxon>
        <taxon>Parachlamydiales</taxon>
        <taxon>Parachlamydiaceae</taxon>
        <taxon>Parachlamydia</taxon>
    </lineage>
</organism>
<keyword evidence="3" id="KW-1185">Reference proteome</keyword>
<protein>
    <submittedName>
        <fullName evidence="2">Uncharacterized protein</fullName>
    </submittedName>
</protein>
<dbReference type="OrthoDB" id="7462457at2"/>
<feature type="chain" id="PRO_5003374075" evidence="1">
    <location>
        <begin position="24"/>
        <end position="406"/>
    </location>
</feature>
<name>F8L1G0_PARAV</name>
<dbReference type="eggNOG" id="ENOG5031AG6">
    <property type="taxonomic scope" value="Bacteria"/>
</dbReference>
<sequence length="406" mass="44743">MKKIIAILYSTFLLLSHSTAIYGREPYHATVTVNNVNASVSAPNLVDLKRELKTTSLESLLPIYTPISPVSLDINLRGLIAFTSFAANSTTLVVNIPNAGITTTFDGGTRDQSLTLFKEFIKEGSAVPRLLRAYARYSPIDPIAGNPNSLMAQMAQSDYLVGHLSPLSGCDYCWSAQPIVHQFQTGTFASRAFSKGFDTTTVTLPLRYSYSKDHHWALIVDVPFTYNRNGGASSVFGSLGIGIRVPIFSNWSITPTIRGGAGGSLDLCTSGSFVSTGLVSVYNCKLFKHVLSLTNYVGYFASTNLWLTGVNFNYHLHNTIFKNGLSCTSCKGFIICNRPINFKVSVEDTYFAGDRLFIRHYDEVSIALITHCVNPYIDYDCLSIGIAYQFGQESYKSYALNFAYQF</sequence>
<keyword evidence="1" id="KW-0732">Signal</keyword>
<dbReference type="HOGENOM" id="CLU_053816_0_0_0"/>
<evidence type="ECO:0000313" key="2">
    <source>
        <dbReference type="EMBL" id="CCB87102.1"/>
    </source>
</evidence>
<dbReference type="KEGG" id="puv:PUV_21520"/>
<dbReference type="Proteomes" id="UP000000495">
    <property type="component" value="Chromosome"/>
</dbReference>
<dbReference type="AlphaFoldDB" id="F8L1G0"/>
<dbReference type="RefSeq" id="WP_013925383.1">
    <property type="nucleotide sequence ID" value="NC_015702.1"/>
</dbReference>
<reference key="1">
    <citation type="journal article" date="2011" name="Mol. Biol. Evol.">
        <title>Unity in variety -- the pan-genome of the Chlamydiae.</title>
        <authorList>
            <person name="Collingro A."/>
            <person name="Tischler P."/>
            <person name="Weinmaier T."/>
            <person name="Penz T."/>
            <person name="Heinz E."/>
            <person name="Brunham R.C."/>
            <person name="Read T.D."/>
            <person name="Bavoil P.M."/>
            <person name="Sachse K."/>
            <person name="Kahane S."/>
            <person name="Friedman M.G."/>
            <person name="Rattei T."/>
            <person name="Myers G.S.A."/>
            <person name="Horn M."/>
        </authorList>
    </citation>
    <scope>NUCLEOTIDE SEQUENCE</scope>
    <source>
        <strain>UV7</strain>
    </source>
</reference>
<accession>F8L1G0</accession>
<gene>
    <name evidence="2" type="ordered locus">PUV_21520</name>
</gene>
<evidence type="ECO:0000313" key="3">
    <source>
        <dbReference type="Proteomes" id="UP000000495"/>
    </source>
</evidence>
<feature type="signal peptide" evidence="1">
    <location>
        <begin position="1"/>
        <end position="23"/>
    </location>
</feature>
<evidence type="ECO:0000256" key="1">
    <source>
        <dbReference type="SAM" id="SignalP"/>
    </source>
</evidence>
<dbReference type="EMBL" id="FR872580">
    <property type="protein sequence ID" value="CCB87102.1"/>
    <property type="molecule type" value="Genomic_DNA"/>
</dbReference>
<reference evidence="2 3" key="2">
    <citation type="journal article" date="2011" name="Mol. Biol. Evol.">
        <title>Unity in variety--the pan-genome of the Chlamydiae.</title>
        <authorList>
            <person name="Collingro A."/>
            <person name="Tischler P."/>
            <person name="Weinmaier T."/>
            <person name="Penz T."/>
            <person name="Heinz E."/>
            <person name="Brunham R.C."/>
            <person name="Read T.D."/>
            <person name="Bavoil P.M."/>
            <person name="Sachse K."/>
            <person name="Kahane S."/>
            <person name="Friedman M.G."/>
            <person name="Rattei T."/>
            <person name="Myers G.S."/>
            <person name="Horn M."/>
        </authorList>
    </citation>
    <scope>NUCLEOTIDE SEQUENCE [LARGE SCALE GENOMIC DNA]</scope>
    <source>
        <strain evidence="3">UV7</strain>
    </source>
</reference>